<organism evidence="1 2">
    <name type="scientific">Actinophytocola algeriensis</name>
    <dbReference type="NCBI Taxonomy" id="1768010"/>
    <lineage>
        <taxon>Bacteria</taxon>
        <taxon>Bacillati</taxon>
        <taxon>Actinomycetota</taxon>
        <taxon>Actinomycetes</taxon>
        <taxon>Pseudonocardiales</taxon>
        <taxon>Pseudonocardiaceae</taxon>
    </lineage>
</organism>
<accession>A0A7W7Q6M6</accession>
<proteinExistence type="predicted"/>
<dbReference type="EMBL" id="JACHJQ010000004">
    <property type="protein sequence ID" value="MBB4907699.1"/>
    <property type="molecule type" value="Genomic_DNA"/>
</dbReference>
<dbReference type="SUPFAM" id="SSF53850">
    <property type="entry name" value="Periplasmic binding protein-like II"/>
    <property type="match status" value="1"/>
</dbReference>
<sequence length="432" mass="46915">MMSPRTFGAGGVSAINVGRRTLLKGMLGAGALAGLSACGGGDGGGGGGEVTLGSNWSDEVPKKAIADMVKGFSGGGVKVNTIDHNSFQENINNYLQGGPDDVFGWFAGYRMQFFAEQGLIGDISDVWSDIGGGFSDAMKQQSTGADGKQYFVPLYYYPWAIFYRKSLWQEKGYTPPTTMDDLVALSTKMKTDGLNPIAFGDSDGWPAMGTFDYLNLRINGYDFHKELMAGEKPWNSNEVKAVFDAWREILPFHQPDALGRTWQEAAQSLLNKESGMYTIGMFAGQQFPEGPDRDDLDFFTFPEIDPAIGADVVEAPIDGFMMAARPRNEDGAKELLSYLGTAKAEDAYLKSDPNNIGAHDDADKTGYNALQQKGEQLVSGAKSISQFLDRDTRPDFASTVMIPSLQEFIRNPNDVDGLTKSIEDQKKSIFGG</sequence>
<comment type="caution">
    <text evidence="1">The sequence shown here is derived from an EMBL/GenBank/DDBJ whole genome shotgun (WGS) entry which is preliminary data.</text>
</comment>
<dbReference type="AlphaFoldDB" id="A0A7W7Q6M6"/>
<dbReference type="InterPro" id="IPR050490">
    <property type="entry name" value="Bact_solute-bd_prot1"/>
</dbReference>
<evidence type="ECO:0000313" key="1">
    <source>
        <dbReference type="EMBL" id="MBB4907699.1"/>
    </source>
</evidence>
<dbReference type="PANTHER" id="PTHR43649:SF14">
    <property type="entry name" value="BLR3389 PROTEIN"/>
    <property type="match status" value="1"/>
</dbReference>
<reference evidence="1 2" key="1">
    <citation type="submission" date="2020-08" db="EMBL/GenBank/DDBJ databases">
        <title>Genomic Encyclopedia of Type Strains, Phase III (KMG-III): the genomes of soil and plant-associated and newly described type strains.</title>
        <authorList>
            <person name="Whitman W."/>
        </authorList>
    </citation>
    <scope>NUCLEOTIDE SEQUENCE [LARGE SCALE GENOMIC DNA]</scope>
    <source>
        <strain evidence="1 2">CECT 8960</strain>
    </source>
</reference>
<gene>
    <name evidence="1" type="ORF">FHR82_003941</name>
</gene>
<evidence type="ECO:0000313" key="2">
    <source>
        <dbReference type="Proteomes" id="UP000520767"/>
    </source>
</evidence>
<keyword evidence="1" id="KW-0813">Transport</keyword>
<protein>
    <submittedName>
        <fullName evidence="1">Multiple sugar transport system substrate-binding protein</fullName>
    </submittedName>
</protein>
<keyword evidence="2" id="KW-1185">Reference proteome</keyword>
<dbReference type="Proteomes" id="UP000520767">
    <property type="component" value="Unassembled WGS sequence"/>
</dbReference>
<dbReference type="Gene3D" id="3.40.190.10">
    <property type="entry name" value="Periplasmic binding protein-like II"/>
    <property type="match status" value="2"/>
</dbReference>
<keyword evidence="1" id="KW-0762">Sugar transport</keyword>
<dbReference type="PANTHER" id="PTHR43649">
    <property type="entry name" value="ARABINOSE-BINDING PROTEIN-RELATED"/>
    <property type="match status" value="1"/>
</dbReference>
<dbReference type="InterPro" id="IPR006059">
    <property type="entry name" value="SBP"/>
</dbReference>
<name>A0A7W7Q6M6_9PSEU</name>
<dbReference type="RefSeq" id="WP_184811857.1">
    <property type="nucleotide sequence ID" value="NZ_JACHJQ010000004.1"/>
</dbReference>
<dbReference type="Pfam" id="PF01547">
    <property type="entry name" value="SBP_bac_1"/>
    <property type="match status" value="1"/>
</dbReference>